<dbReference type="InterPro" id="IPR036388">
    <property type="entry name" value="WH-like_DNA-bd_sf"/>
</dbReference>
<dbReference type="Pfam" id="PF08279">
    <property type="entry name" value="HTH_11"/>
    <property type="match status" value="1"/>
</dbReference>
<evidence type="ECO:0000259" key="3">
    <source>
        <dbReference type="Pfam" id="PF08279"/>
    </source>
</evidence>
<protein>
    <submittedName>
        <fullName evidence="5">Transcription repressor NadR</fullName>
    </submittedName>
    <submittedName>
        <fullName evidence="4">Transcriptional regulator</fullName>
    </submittedName>
</protein>
<dbReference type="Proteomes" id="UP000031866">
    <property type="component" value="Chromosome"/>
</dbReference>
<feature type="binding site" evidence="1">
    <location>
        <position position="142"/>
    </location>
    <ligand>
        <name>Ni(2+)</name>
        <dbReference type="ChEBI" id="CHEBI:49786"/>
    </ligand>
</feature>
<dbReference type="PIRSF" id="PIRSF037847">
    <property type="entry name" value="NiaR"/>
    <property type="match status" value="1"/>
</dbReference>
<dbReference type="EMBL" id="JABAGV010000115">
    <property type="protein sequence ID" value="MBC2477710.1"/>
    <property type="molecule type" value="Genomic_DNA"/>
</dbReference>
<dbReference type="PANTHER" id="PTHR40068">
    <property type="entry name" value="TRANSCRIPTION REPRESSOR NIAR-RELATED"/>
    <property type="match status" value="1"/>
</dbReference>
<dbReference type="InterPro" id="IPR004173">
    <property type="entry name" value="3H_domain"/>
</dbReference>
<feature type="binding site" evidence="1">
    <location>
        <position position="83"/>
    </location>
    <ligand>
        <name>Ni(2+)</name>
        <dbReference type="ChEBI" id="CHEBI:49786"/>
    </ligand>
</feature>
<reference evidence="5" key="4">
    <citation type="journal article" date="2022" name="Nat. Biotechnol.">
        <title>Carbon-negative production of acetone and isopropanol by gas fermentation at industrial pilot scale.</title>
        <authorList>
            <person name="Liew F.E."/>
            <person name="Nogle R."/>
            <person name="Abdalla T."/>
            <person name="Rasor B.J."/>
            <person name="Canter C."/>
            <person name="Jensen R.O."/>
            <person name="Wang L."/>
            <person name="Strutz J."/>
            <person name="Chirania P."/>
            <person name="De Tissera S."/>
            <person name="Mueller A.P."/>
            <person name="Ruan Z."/>
            <person name="Gao A."/>
            <person name="Tran L."/>
            <person name="Engle N.L."/>
            <person name="Bromley J.C."/>
            <person name="Daniell J."/>
            <person name="Conrado R."/>
            <person name="Tschaplinski T.J."/>
            <person name="Giannone R.J."/>
            <person name="Hettich R.L."/>
            <person name="Karim A.S."/>
            <person name="Simpson S.D."/>
            <person name="Brown S.D."/>
            <person name="Leang C."/>
            <person name="Jewett M.C."/>
            <person name="Kopke M."/>
        </authorList>
    </citation>
    <scope>NUCLEOTIDE SEQUENCE</scope>
    <source>
        <strain evidence="5">DJ015</strain>
    </source>
</reference>
<dbReference type="Gene3D" id="1.10.10.10">
    <property type="entry name" value="Winged helix-like DNA-binding domain superfamily/Winged helix DNA-binding domain"/>
    <property type="match status" value="1"/>
</dbReference>
<dbReference type="EMBL" id="CP010086">
    <property type="protein sequence ID" value="AJG96704.1"/>
    <property type="molecule type" value="Genomic_DNA"/>
</dbReference>
<sequence length="173" mass="19619">MNSIERREDIIKLLLESNEPLKGSFIAKRYSVTRQVIVKDIAILRAKGKNIIATPDGYIINANNNKAKAIIAVIHTEDEMIEELSIVIKYGGMIEDVVVEHPLYGEIKGMLMIKNYNELNKFIEKYKEQKAKLLSALTNGVHLHTIAAETQDDIDLIILELKKNNFIVSDLED</sequence>
<organism evidence="4 6">
    <name type="scientific">Clostridium beijerinckii</name>
    <name type="common">Clostridium MP</name>
    <dbReference type="NCBI Taxonomy" id="1520"/>
    <lineage>
        <taxon>Bacteria</taxon>
        <taxon>Bacillati</taxon>
        <taxon>Bacillota</taxon>
        <taxon>Clostridia</taxon>
        <taxon>Eubacteriales</taxon>
        <taxon>Clostridiaceae</taxon>
        <taxon>Clostridium</taxon>
    </lineage>
</organism>
<feature type="domain" description="Helix-turn-helix type 11" evidence="3">
    <location>
        <begin position="6"/>
        <end position="59"/>
    </location>
</feature>
<dbReference type="SUPFAM" id="SSF46785">
    <property type="entry name" value="Winged helix' DNA-binding domain"/>
    <property type="match status" value="1"/>
</dbReference>
<dbReference type="GeneID" id="66342872"/>
<feature type="binding site" evidence="1">
    <location>
        <position position="144"/>
    </location>
    <ligand>
        <name>Ni(2+)</name>
        <dbReference type="ChEBI" id="CHEBI:49786"/>
    </ligand>
</feature>
<dbReference type="PANTHER" id="PTHR40068:SF1">
    <property type="entry name" value="TRANSCRIPTION REPRESSOR NIAR-RELATED"/>
    <property type="match status" value="1"/>
</dbReference>
<reference evidence="5" key="3">
    <citation type="submission" date="2020-04" db="EMBL/GenBank/DDBJ databases">
        <authorList>
            <person name="Brown S."/>
        </authorList>
    </citation>
    <scope>NUCLEOTIDE SEQUENCE</scope>
    <source>
        <strain evidence="5">DJ015</strain>
    </source>
</reference>
<dbReference type="Pfam" id="PF02829">
    <property type="entry name" value="3H"/>
    <property type="match status" value="1"/>
</dbReference>
<evidence type="ECO:0000313" key="4">
    <source>
        <dbReference type="EMBL" id="AJG96704.1"/>
    </source>
</evidence>
<dbReference type="InterPro" id="IPR036390">
    <property type="entry name" value="WH_DNA-bd_sf"/>
</dbReference>
<dbReference type="STRING" id="1520.LF65_00004"/>
<accession>A0A0B5Q3H1</accession>
<reference evidence="6" key="1">
    <citation type="submission" date="2014-12" db="EMBL/GenBank/DDBJ databases">
        <title>Genome sequence of Clostridium beijerinckii strain 59B.</title>
        <authorList>
            <person name="Little G.T."/>
            <person name="Minton N.P."/>
        </authorList>
    </citation>
    <scope>NUCLEOTIDE SEQUENCE [LARGE SCALE GENOMIC DNA]</scope>
    <source>
        <strain evidence="6">59B</strain>
    </source>
</reference>
<evidence type="ECO:0000259" key="2">
    <source>
        <dbReference type="Pfam" id="PF02829"/>
    </source>
</evidence>
<dbReference type="SUPFAM" id="SSF75500">
    <property type="entry name" value="Putative transcriptional regulator TM1602, C-terminal domain"/>
    <property type="match status" value="1"/>
</dbReference>
<dbReference type="RefSeq" id="WP_023976926.1">
    <property type="nucleotide sequence ID" value="NZ_BKAK01000206.1"/>
</dbReference>
<dbReference type="OrthoDB" id="9792661at2"/>
<dbReference type="AlphaFoldDB" id="A0A0B5Q3H1"/>
<dbReference type="InterPro" id="IPR013196">
    <property type="entry name" value="HTH_11"/>
</dbReference>
<gene>
    <name evidence="5" type="ORF">HGI39_24065</name>
    <name evidence="4" type="ORF">LF65_00004</name>
</gene>
<dbReference type="InterPro" id="IPR026043">
    <property type="entry name" value="NadR"/>
</dbReference>
<feature type="binding site" evidence="1">
    <location>
        <position position="75"/>
    </location>
    <ligand>
        <name>Ni(2+)</name>
        <dbReference type="ChEBI" id="CHEBI:49786"/>
    </ligand>
</feature>
<reference evidence="4" key="2">
    <citation type="submission" date="2016-02" db="EMBL/GenBank/DDBJ databases">
        <title>Genome sequence of Clostridium beijerinckii strain 59B.</title>
        <authorList>
            <person name="Little G.T."/>
            <person name="Minton N.P."/>
        </authorList>
    </citation>
    <scope>NUCLEOTIDE SEQUENCE</scope>
    <source>
        <strain evidence="4">NCIMB 14988</strain>
    </source>
</reference>
<keyword evidence="1" id="KW-0479">Metal-binding</keyword>
<evidence type="ECO:0000313" key="6">
    <source>
        <dbReference type="Proteomes" id="UP000031866"/>
    </source>
</evidence>
<evidence type="ECO:0000256" key="1">
    <source>
        <dbReference type="PIRSR" id="PIRSR037847-1"/>
    </source>
</evidence>
<dbReference type="InterPro" id="IPR035922">
    <property type="entry name" value="3H_dom_sf"/>
</dbReference>
<name>A0A0B5Q3H1_CLOBE</name>
<feature type="domain" description="3H" evidence="2">
    <location>
        <begin position="71"/>
        <end position="166"/>
    </location>
</feature>
<keyword evidence="1" id="KW-0533">Nickel</keyword>
<dbReference type="Proteomes" id="UP001194098">
    <property type="component" value="Unassembled WGS sequence"/>
</dbReference>
<dbReference type="KEGG" id="cbei:LF65_00004"/>
<dbReference type="GO" id="GO:0046872">
    <property type="term" value="F:metal ion binding"/>
    <property type="evidence" value="ECO:0007669"/>
    <property type="project" value="UniProtKB-KW"/>
</dbReference>
<proteinExistence type="predicted"/>
<evidence type="ECO:0000313" key="5">
    <source>
        <dbReference type="EMBL" id="MBC2477710.1"/>
    </source>
</evidence>
<dbReference type="Gene3D" id="3.30.1340.20">
    <property type="entry name" value="3H domain"/>
    <property type="match status" value="1"/>
</dbReference>